<evidence type="ECO:0000256" key="1">
    <source>
        <dbReference type="ARBA" id="ARBA00004123"/>
    </source>
</evidence>
<gene>
    <name evidence="6" type="ORF">F3Y22_tig00008146pilonHSYRG00173</name>
</gene>
<keyword evidence="5" id="KW-0539">Nucleus</keyword>
<evidence type="ECO:0000313" key="7">
    <source>
        <dbReference type="Proteomes" id="UP000436088"/>
    </source>
</evidence>
<keyword evidence="3" id="KW-0963">Cytoplasm</keyword>
<accession>A0A6A3CAM0</accession>
<comment type="subcellular location">
    <subcellularLocation>
        <location evidence="2">Cytoplasm</location>
    </subcellularLocation>
    <subcellularLocation>
        <location evidence="1">Nucleus</location>
    </subcellularLocation>
</comment>
<name>A0A6A3CAM0_HIBSY</name>
<dbReference type="SUPFAM" id="SSF54001">
    <property type="entry name" value="Cysteine proteinases"/>
    <property type="match status" value="1"/>
</dbReference>
<dbReference type="InterPro" id="IPR038765">
    <property type="entry name" value="Papain-like_cys_pep_sf"/>
</dbReference>
<keyword evidence="7" id="KW-1185">Reference proteome</keyword>
<reference evidence="6" key="1">
    <citation type="submission" date="2019-09" db="EMBL/GenBank/DDBJ databases">
        <title>Draft genome information of white flower Hibiscus syriacus.</title>
        <authorList>
            <person name="Kim Y.-M."/>
        </authorList>
    </citation>
    <scope>NUCLEOTIDE SEQUENCE [LARGE SCALE GENOMIC DNA]</scope>
    <source>
        <strain evidence="6">YM2019G1</strain>
    </source>
</reference>
<dbReference type="Gene3D" id="1.25.40.570">
    <property type="match status" value="2"/>
</dbReference>
<dbReference type="PANTHER" id="PTHR14145">
    <property type="entry name" value="26S PROTESOME SUBUNIT 6"/>
    <property type="match status" value="1"/>
</dbReference>
<protein>
    <recommendedName>
        <fullName evidence="8">Ubiquitin-like protease family profile domain-containing protein</fullName>
    </recommendedName>
</protein>
<dbReference type="InterPro" id="IPR019585">
    <property type="entry name" value="Rpn7/CSN1"/>
</dbReference>
<evidence type="ECO:0000256" key="2">
    <source>
        <dbReference type="ARBA" id="ARBA00004496"/>
    </source>
</evidence>
<dbReference type="GO" id="GO:0005737">
    <property type="term" value="C:cytoplasm"/>
    <property type="evidence" value="ECO:0007669"/>
    <property type="project" value="UniProtKB-SubCell"/>
</dbReference>
<evidence type="ECO:0000313" key="6">
    <source>
        <dbReference type="EMBL" id="KAE8725764.1"/>
    </source>
</evidence>
<evidence type="ECO:0008006" key="8">
    <source>
        <dbReference type="Google" id="ProtNLM"/>
    </source>
</evidence>
<dbReference type="PANTHER" id="PTHR14145:SF2">
    <property type="entry name" value="COP9 SIGNALOSOME COMPLEX SUBUNIT 1"/>
    <property type="match status" value="1"/>
</dbReference>
<dbReference type="GO" id="GO:0008180">
    <property type="term" value="C:COP9 signalosome"/>
    <property type="evidence" value="ECO:0007669"/>
    <property type="project" value="UniProtKB-KW"/>
</dbReference>
<dbReference type="Proteomes" id="UP000436088">
    <property type="component" value="Unassembled WGS sequence"/>
</dbReference>
<keyword evidence="4" id="KW-0736">Signalosome</keyword>
<evidence type="ECO:0000256" key="3">
    <source>
        <dbReference type="ARBA" id="ARBA00022490"/>
    </source>
</evidence>
<sequence length="370" mass="42511">MVGEDNISNLLMEEMCANGIGDVNDAPSSSTSTTERKFWPIISGEHLEIEAYAALYSGRTKIMRLIFITDHYDNTAIQLEALRMAYEEFKKGENNQLFREIVQKIDCRLGLNYSMDAACCAMVDRKAEKRKEKLESELNVYRHVIQMCLSVILVSIEMGQFSHLRSYISKAEQTPKALDPPLLLSYDVPSDCLIWSLRSTSLLLGSSKKWVLNWGIQTVKSLLLKMLLLWCSLCTCKLCHAMYFTLQNKLIDNINFRDFLELVPKVRELINYFDSSHYASYLGVGGDRYEATSYYHDFLGPTNIHQQLKQIINAAMILYTAQSGSNKRVSLNWINVLCLRQSGGTECGYYVCKFLKEIVENDFKYWSMRI</sequence>
<organism evidence="6 7">
    <name type="scientific">Hibiscus syriacus</name>
    <name type="common">Rose of Sharon</name>
    <dbReference type="NCBI Taxonomy" id="106335"/>
    <lineage>
        <taxon>Eukaryota</taxon>
        <taxon>Viridiplantae</taxon>
        <taxon>Streptophyta</taxon>
        <taxon>Embryophyta</taxon>
        <taxon>Tracheophyta</taxon>
        <taxon>Spermatophyta</taxon>
        <taxon>Magnoliopsida</taxon>
        <taxon>eudicotyledons</taxon>
        <taxon>Gunneridae</taxon>
        <taxon>Pentapetalae</taxon>
        <taxon>rosids</taxon>
        <taxon>malvids</taxon>
        <taxon>Malvales</taxon>
        <taxon>Malvaceae</taxon>
        <taxon>Malvoideae</taxon>
        <taxon>Hibiscus</taxon>
    </lineage>
</organism>
<evidence type="ECO:0000256" key="5">
    <source>
        <dbReference type="ARBA" id="ARBA00023242"/>
    </source>
</evidence>
<proteinExistence type="predicted"/>
<evidence type="ECO:0000256" key="4">
    <source>
        <dbReference type="ARBA" id="ARBA00022790"/>
    </source>
</evidence>
<comment type="caution">
    <text evidence="6">The sequence shown here is derived from an EMBL/GenBank/DDBJ whole genome shotgun (WGS) entry which is preliminary data.</text>
</comment>
<dbReference type="EMBL" id="VEPZ02000403">
    <property type="protein sequence ID" value="KAE8725764.1"/>
    <property type="molecule type" value="Genomic_DNA"/>
</dbReference>
<dbReference type="AlphaFoldDB" id="A0A6A3CAM0"/>